<keyword evidence="2" id="KW-0812">Transmembrane</keyword>
<feature type="transmembrane region" description="Helical" evidence="2">
    <location>
        <begin position="121"/>
        <end position="142"/>
    </location>
</feature>
<dbReference type="AlphaFoldDB" id="A0A5C6JX89"/>
<comment type="caution">
    <text evidence="3">The sequence shown here is derived from an EMBL/GenBank/DDBJ whole genome shotgun (WGS) entry which is preliminary data.</text>
</comment>
<keyword evidence="4" id="KW-1185">Reference proteome</keyword>
<protein>
    <submittedName>
        <fullName evidence="3">Uncharacterized protein</fullName>
    </submittedName>
</protein>
<feature type="compositionally biased region" description="Gly residues" evidence="1">
    <location>
        <begin position="1"/>
        <end position="10"/>
    </location>
</feature>
<proteinExistence type="predicted"/>
<reference evidence="3" key="1">
    <citation type="journal article" date="2019" name="Microbiol. Resour. Announc.">
        <title>Draft Genomic Sequences of Streptomyces misionensis and Streptomyces albidoflavus, bacteria applied for phytopathogen biocontrol.</title>
        <authorList>
            <person name="Pylro V."/>
            <person name="Dias A."/>
            <person name="Andreote F."/>
            <person name="Varani A."/>
            <person name="Andreote C."/>
            <person name="Bernardo E."/>
            <person name="Martins T."/>
        </authorList>
    </citation>
    <scope>NUCLEOTIDE SEQUENCE [LARGE SCALE GENOMIC DNA]</scope>
    <source>
        <strain evidence="3">66</strain>
    </source>
</reference>
<evidence type="ECO:0000256" key="1">
    <source>
        <dbReference type="SAM" id="MobiDB-lite"/>
    </source>
</evidence>
<sequence length="257" mass="26933">MAVADRGGGAPEQADQNSRTKRGTAVDCFVVSRGPGIVAQCLAQTADDHPAASATRAATVVMAEPYGFRQGFPGTFVGGRPQSEDGTAEALMSILLHLGHGGRTVAFLPPVWTRMPAADRIGVAAVVMAAAFLALVVGTRVWQARLRPLGRGRDRSTEPVDSSWFTADTLDGFPADAVRAVCEEGDAPPSGRLYEAWVLAAHGTARSAVWLERNLDLPPDAARLIVEAAEARRRAPPARDASREAATPPGLGAGHGR</sequence>
<dbReference type="EMBL" id="VOGW01000044">
    <property type="protein sequence ID" value="TWV53932.1"/>
    <property type="molecule type" value="Genomic_DNA"/>
</dbReference>
<feature type="region of interest" description="Disordered" evidence="1">
    <location>
        <begin position="232"/>
        <end position="257"/>
    </location>
</feature>
<evidence type="ECO:0000256" key="2">
    <source>
        <dbReference type="SAM" id="Phobius"/>
    </source>
</evidence>
<gene>
    <name evidence="3" type="ORF">FRZ03_08175</name>
</gene>
<evidence type="ECO:0000313" key="4">
    <source>
        <dbReference type="Proteomes" id="UP000320481"/>
    </source>
</evidence>
<evidence type="ECO:0000313" key="3">
    <source>
        <dbReference type="EMBL" id="TWV53932.1"/>
    </source>
</evidence>
<dbReference type="RefSeq" id="WP_146464493.1">
    <property type="nucleotide sequence ID" value="NZ_VOGW01000044.1"/>
</dbReference>
<dbReference type="Proteomes" id="UP000320481">
    <property type="component" value="Unassembled WGS sequence"/>
</dbReference>
<organism evidence="3 4">
    <name type="scientific">Streptomyces misionensis</name>
    <dbReference type="NCBI Taxonomy" id="67331"/>
    <lineage>
        <taxon>Bacteria</taxon>
        <taxon>Bacillati</taxon>
        <taxon>Actinomycetota</taxon>
        <taxon>Actinomycetes</taxon>
        <taxon>Kitasatosporales</taxon>
        <taxon>Streptomycetaceae</taxon>
        <taxon>Streptomyces</taxon>
    </lineage>
</organism>
<keyword evidence="2" id="KW-1133">Transmembrane helix</keyword>
<feature type="region of interest" description="Disordered" evidence="1">
    <location>
        <begin position="1"/>
        <end position="22"/>
    </location>
</feature>
<keyword evidence="2" id="KW-0472">Membrane</keyword>
<name>A0A5C6JX89_9ACTN</name>
<accession>A0A5C6JX89</accession>